<dbReference type="Gene3D" id="3.40.50.720">
    <property type="entry name" value="NAD(P)-binding Rossmann-like Domain"/>
    <property type="match status" value="1"/>
</dbReference>
<dbReference type="PANTHER" id="PTHR43162">
    <property type="match status" value="1"/>
</dbReference>
<accession>A0A841GR51</accession>
<dbReference type="CDD" id="cd05269">
    <property type="entry name" value="TMR_SDR_a"/>
    <property type="match status" value="1"/>
</dbReference>
<evidence type="ECO:0000259" key="1">
    <source>
        <dbReference type="Pfam" id="PF05368"/>
    </source>
</evidence>
<evidence type="ECO:0000313" key="3">
    <source>
        <dbReference type="Proteomes" id="UP000585721"/>
    </source>
</evidence>
<sequence>MTNKILVLGATGNIGKPLIEALVAKGEKVKAASRTGKAVAGAESVVFDFTDLSTIDKAFEGVNRVYVMVPTGYIDVVSLVTPVLDVAIKKGVKIVLQSVLGVDADDSIPYRQLELKVERSGVPFVILRPNWFSDNFHTFWLAGIKQGVIAVPAAQGQSSFIDVRDIAESAAAALTTAKFDGNAFNLTGPEALSYADAAEQLSRASGHAIQYQAIDDETFVGILTSVGVPKDYASFLASIFYPVREGWTALTTDAVETLTGHAPRTLQTYIEDHIALFK</sequence>
<keyword evidence="3" id="KW-1185">Reference proteome</keyword>
<dbReference type="RefSeq" id="WP_188026844.1">
    <property type="nucleotide sequence ID" value="NZ_JACHGR010000006.1"/>
</dbReference>
<dbReference type="SUPFAM" id="SSF51735">
    <property type="entry name" value="NAD(P)-binding Rossmann-fold domains"/>
    <property type="match status" value="1"/>
</dbReference>
<dbReference type="EMBL" id="JACHGR010000006">
    <property type="protein sequence ID" value="MBB6056113.1"/>
    <property type="molecule type" value="Genomic_DNA"/>
</dbReference>
<dbReference type="InterPro" id="IPR008030">
    <property type="entry name" value="NmrA-like"/>
</dbReference>
<dbReference type="InterPro" id="IPR051604">
    <property type="entry name" value="Ergot_Alk_Oxidoreductase"/>
</dbReference>
<proteinExistence type="predicted"/>
<name>A0A841GR51_9GAMM</name>
<gene>
    <name evidence="2" type="ORF">HNR75_002043</name>
</gene>
<comment type="caution">
    <text evidence="2">The sequence shown here is derived from an EMBL/GenBank/DDBJ whole genome shotgun (WGS) entry which is preliminary data.</text>
</comment>
<dbReference type="Proteomes" id="UP000585721">
    <property type="component" value="Unassembled WGS sequence"/>
</dbReference>
<dbReference type="Pfam" id="PF05368">
    <property type="entry name" value="NmrA"/>
    <property type="match status" value="1"/>
</dbReference>
<dbReference type="PANTHER" id="PTHR43162:SF1">
    <property type="entry name" value="PRESTALK A DIFFERENTIATION PROTEIN A"/>
    <property type="match status" value="1"/>
</dbReference>
<evidence type="ECO:0000313" key="2">
    <source>
        <dbReference type="EMBL" id="MBB6056113.1"/>
    </source>
</evidence>
<dbReference type="InterPro" id="IPR036291">
    <property type="entry name" value="NAD(P)-bd_dom_sf"/>
</dbReference>
<protein>
    <submittedName>
        <fullName evidence="2">Uncharacterized protein YbjT (DUF2867 family)</fullName>
    </submittedName>
</protein>
<reference evidence="2 3" key="1">
    <citation type="submission" date="2020-08" db="EMBL/GenBank/DDBJ databases">
        <title>Genomic Encyclopedia of Type Strains, Phase IV (KMG-IV): sequencing the most valuable type-strain genomes for metagenomic binning, comparative biology and taxonomic classification.</title>
        <authorList>
            <person name="Goeker M."/>
        </authorList>
    </citation>
    <scope>NUCLEOTIDE SEQUENCE [LARGE SCALE GENOMIC DNA]</scope>
    <source>
        <strain evidence="2 3">DSM 22975</strain>
    </source>
</reference>
<organism evidence="2 3">
    <name type="scientific">Tolumonas osonensis</name>
    <dbReference type="NCBI Taxonomy" id="675874"/>
    <lineage>
        <taxon>Bacteria</taxon>
        <taxon>Pseudomonadati</taxon>
        <taxon>Pseudomonadota</taxon>
        <taxon>Gammaproteobacteria</taxon>
        <taxon>Aeromonadales</taxon>
        <taxon>Aeromonadaceae</taxon>
        <taxon>Tolumonas</taxon>
    </lineage>
</organism>
<dbReference type="AlphaFoldDB" id="A0A841GR51"/>
<dbReference type="Gene3D" id="3.90.25.10">
    <property type="entry name" value="UDP-galactose 4-epimerase, domain 1"/>
    <property type="match status" value="1"/>
</dbReference>
<feature type="domain" description="NmrA-like" evidence="1">
    <location>
        <begin position="1"/>
        <end position="240"/>
    </location>
</feature>